<evidence type="ECO:0000313" key="3">
    <source>
        <dbReference type="EMBL" id="RDX95398.1"/>
    </source>
</evidence>
<comment type="caution">
    <text evidence="3">The sequence shown here is derived from an EMBL/GenBank/DDBJ whole genome shotgun (WGS) entry which is preliminary data.</text>
</comment>
<keyword evidence="4" id="KW-1185">Reference proteome</keyword>
<accession>A0A371GXV6</accession>
<feature type="region of interest" description="Disordered" evidence="1">
    <location>
        <begin position="33"/>
        <end position="56"/>
    </location>
</feature>
<evidence type="ECO:0000256" key="1">
    <source>
        <dbReference type="SAM" id="MobiDB-lite"/>
    </source>
</evidence>
<feature type="domain" description="Retrotransposon gag" evidence="2">
    <location>
        <begin position="142"/>
        <end position="226"/>
    </location>
</feature>
<dbReference type="AlphaFoldDB" id="A0A371GXV6"/>
<feature type="compositionally biased region" description="Low complexity" evidence="1">
    <location>
        <begin position="33"/>
        <end position="53"/>
    </location>
</feature>
<dbReference type="InterPro" id="IPR005162">
    <property type="entry name" value="Retrotrans_gag_dom"/>
</dbReference>
<protein>
    <recommendedName>
        <fullName evidence="2">Retrotransposon gag domain-containing protein</fullName>
    </recommendedName>
</protein>
<dbReference type="PANTHER" id="PTHR33223">
    <property type="entry name" value="CCHC-TYPE DOMAIN-CONTAINING PROTEIN"/>
    <property type="match status" value="1"/>
</dbReference>
<evidence type="ECO:0000259" key="2">
    <source>
        <dbReference type="Pfam" id="PF03732"/>
    </source>
</evidence>
<sequence length="256" mass="29256">MTRSSSDLLYDLDPEIEITLRRLRKTRDIVASNSSNSISNSDNSSPTTNNSDSVEYSSTNNFAELDQMEKNDRTLKELATPDVVYQPWCIQYLQLEPAHTYELKSGLIHLLPKFHGLGGEDLHKHLKEFHVGIPEDYIKMKAFPFSLDGAAKDWLYLQPILFNTWGDMKRIFLEKFFLASRTASIRKEICGIRQLLGETLHEYWERFNKLCATCPHHQISEQLLIYMIDAASGGALMDKMPAAARHLISNMASNTQ</sequence>
<dbReference type="OrthoDB" id="1689420at2759"/>
<proteinExistence type="predicted"/>
<name>A0A371GXV6_MUCPR</name>
<organism evidence="3 4">
    <name type="scientific">Mucuna pruriens</name>
    <name type="common">Velvet bean</name>
    <name type="synonym">Dolichos pruriens</name>
    <dbReference type="NCBI Taxonomy" id="157652"/>
    <lineage>
        <taxon>Eukaryota</taxon>
        <taxon>Viridiplantae</taxon>
        <taxon>Streptophyta</taxon>
        <taxon>Embryophyta</taxon>
        <taxon>Tracheophyta</taxon>
        <taxon>Spermatophyta</taxon>
        <taxon>Magnoliopsida</taxon>
        <taxon>eudicotyledons</taxon>
        <taxon>Gunneridae</taxon>
        <taxon>Pentapetalae</taxon>
        <taxon>rosids</taxon>
        <taxon>fabids</taxon>
        <taxon>Fabales</taxon>
        <taxon>Fabaceae</taxon>
        <taxon>Papilionoideae</taxon>
        <taxon>50 kb inversion clade</taxon>
        <taxon>NPAAA clade</taxon>
        <taxon>indigoferoid/millettioid clade</taxon>
        <taxon>Phaseoleae</taxon>
        <taxon>Mucuna</taxon>
    </lineage>
</organism>
<gene>
    <name evidence="3" type="ORF">CR513_22098</name>
</gene>
<evidence type="ECO:0000313" key="4">
    <source>
        <dbReference type="Proteomes" id="UP000257109"/>
    </source>
</evidence>
<dbReference type="Proteomes" id="UP000257109">
    <property type="component" value="Unassembled WGS sequence"/>
</dbReference>
<dbReference type="EMBL" id="QJKJ01004140">
    <property type="protein sequence ID" value="RDX95398.1"/>
    <property type="molecule type" value="Genomic_DNA"/>
</dbReference>
<feature type="non-terminal residue" evidence="3">
    <location>
        <position position="1"/>
    </location>
</feature>
<dbReference type="PANTHER" id="PTHR33223:SF3">
    <property type="match status" value="1"/>
</dbReference>
<dbReference type="Pfam" id="PF03732">
    <property type="entry name" value="Retrotrans_gag"/>
    <property type="match status" value="1"/>
</dbReference>
<reference evidence="3" key="1">
    <citation type="submission" date="2018-05" db="EMBL/GenBank/DDBJ databases">
        <title>Draft genome of Mucuna pruriens seed.</title>
        <authorList>
            <person name="Nnadi N.E."/>
            <person name="Vos R."/>
            <person name="Hasami M.H."/>
            <person name="Devisetty U.K."/>
            <person name="Aguiy J.C."/>
        </authorList>
    </citation>
    <scope>NUCLEOTIDE SEQUENCE [LARGE SCALE GENOMIC DNA]</scope>
    <source>
        <strain evidence="3">JCA_2017</strain>
    </source>
</reference>